<comment type="caution">
    <text evidence="6">The sequence shown here is derived from an EMBL/GenBank/DDBJ whole genome shotgun (WGS) entry which is preliminary data.</text>
</comment>
<keyword evidence="3" id="KW-0418">Kinase</keyword>
<dbReference type="Gene3D" id="1.10.1070.20">
    <property type="match status" value="1"/>
</dbReference>
<dbReference type="GO" id="GO:0005829">
    <property type="term" value="C:cytosol"/>
    <property type="evidence" value="ECO:0007669"/>
    <property type="project" value="TreeGrafter"/>
</dbReference>
<sequence>MKEINKVKVSYNGKVVGSIIRYQRYLTAFAYDPEWLSNGFSISPFSLPLREEPFIAKQEPFDGLFGVFADSLPDGWGRLLLDRLLLKNKINPHSVGNLERLAIVGASGMGALSYEPVYNIAEKNGFADLDKLGEECSLILSSEYNDNIDELFSLGGSSGGARPKILTEVDGEDWIIKFPASMDKPDIGLQEYKYSLCARKCGINMSETRLFPSERCEGYFGTKRFDRVKTSEGEKRIHMVSVSALLETSHRIPNLDYIILGKLTMTLTKDYQEFEKLFRLMCFNVFAHNRDDHSKNFSFIYSDDEKKWALSPAYDLTYSYSIGGEHATTVAGNGKNPGMKDILEVANKLGMNLSLAKDIAQQVQTCVEENLGEFISKRR</sequence>
<proteinExistence type="inferred from homology"/>
<organism evidence="6">
    <name type="scientific">Phascolarctobacterium succinatutens CAG:287</name>
    <dbReference type="NCBI Taxonomy" id="1263101"/>
    <lineage>
        <taxon>Bacteria</taxon>
        <taxon>Bacillati</taxon>
        <taxon>Bacillota</taxon>
        <taxon>Negativicutes</taxon>
        <taxon>Acidaminococcales</taxon>
        <taxon>Acidaminococcaceae</taxon>
        <taxon>Phascolarctobacterium</taxon>
    </lineage>
</organism>
<accession>R6X612</accession>
<evidence type="ECO:0000313" key="6">
    <source>
        <dbReference type="EMBL" id="CDD11706.1"/>
    </source>
</evidence>
<evidence type="ECO:0000256" key="2">
    <source>
        <dbReference type="ARBA" id="ARBA00022679"/>
    </source>
</evidence>
<reference evidence="6" key="1">
    <citation type="submission" date="2012-11" db="EMBL/GenBank/DDBJ databases">
        <title>Dependencies among metagenomic species, viruses, plasmids and units of genetic variation.</title>
        <authorList>
            <person name="Nielsen H.B."/>
            <person name="Almeida M."/>
            <person name="Juncker A.S."/>
            <person name="Rasmussen S."/>
            <person name="Li J."/>
            <person name="Sunagawa S."/>
            <person name="Plichta D."/>
            <person name="Gautier L."/>
            <person name="Le Chatelier E."/>
            <person name="Peletier E."/>
            <person name="Bonde I."/>
            <person name="Nielsen T."/>
            <person name="Manichanh C."/>
            <person name="Arumugam M."/>
            <person name="Batto J."/>
            <person name="Santos M.B.Q.D."/>
            <person name="Blom N."/>
            <person name="Borruel N."/>
            <person name="Burgdorf K.S."/>
            <person name="Boumezbeur F."/>
            <person name="Casellas F."/>
            <person name="Dore J."/>
            <person name="Guarner F."/>
            <person name="Hansen T."/>
            <person name="Hildebrand F."/>
            <person name="Kaas R.S."/>
            <person name="Kennedy S."/>
            <person name="Kristiansen K."/>
            <person name="Kultima J.R."/>
            <person name="Leonard P."/>
            <person name="Levenez F."/>
            <person name="Lund O."/>
            <person name="Moumen B."/>
            <person name="Le Paslier D."/>
            <person name="Pons N."/>
            <person name="Pedersen O."/>
            <person name="Prifti E."/>
            <person name="Qin J."/>
            <person name="Raes J."/>
            <person name="Tap J."/>
            <person name="Tims S."/>
            <person name="Ussery D.W."/>
            <person name="Yamada T."/>
            <person name="MetaHit consortium"/>
            <person name="Renault P."/>
            <person name="Sicheritz-Ponten T."/>
            <person name="Bork P."/>
            <person name="Wang J."/>
            <person name="Brunak S."/>
            <person name="Ehrlich S.D."/>
        </authorList>
    </citation>
    <scope>NUCLEOTIDE SEQUENCE [LARGE SCALE GENOMIC DNA]</scope>
</reference>
<dbReference type="GO" id="GO:0004674">
    <property type="term" value="F:protein serine/threonine kinase activity"/>
    <property type="evidence" value="ECO:0007669"/>
    <property type="project" value="TreeGrafter"/>
</dbReference>
<dbReference type="InterPro" id="IPR017508">
    <property type="entry name" value="HipA_N1"/>
</dbReference>
<evidence type="ECO:0000256" key="1">
    <source>
        <dbReference type="ARBA" id="ARBA00010164"/>
    </source>
</evidence>
<dbReference type="InterPro" id="IPR052028">
    <property type="entry name" value="HipA_Ser/Thr_kinase"/>
</dbReference>
<protein>
    <submittedName>
        <fullName evidence="6">HipA N-terminal domain</fullName>
    </submittedName>
</protein>
<comment type="similarity">
    <text evidence="1">Belongs to the HipA Ser/Thr kinase family.</text>
</comment>
<dbReference type="AlphaFoldDB" id="R6X612"/>
<evidence type="ECO:0000259" key="5">
    <source>
        <dbReference type="Pfam" id="PF13657"/>
    </source>
</evidence>
<dbReference type="Proteomes" id="UP000014937">
    <property type="component" value="Unassembled WGS sequence"/>
</dbReference>
<dbReference type="Pfam" id="PF13657">
    <property type="entry name" value="Couple_hipA"/>
    <property type="match status" value="1"/>
</dbReference>
<dbReference type="HOGENOM" id="CLU_041102_1_0_9"/>
<dbReference type="RefSeq" id="WP_021719742.1">
    <property type="nucleotide sequence ID" value="NZ_FR892775.1"/>
</dbReference>
<evidence type="ECO:0000256" key="3">
    <source>
        <dbReference type="ARBA" id="ARBA00022777"/>
    </source>
</evidence>
<dbReference type="PANTHER" id="PTHR37419:SF8">
    <property type="entry name" value="TOXIN YJJJ"/>
    <property type="match status" value="1"/>
</dbReference>
<feature type="domain" description="HipA N-terminal subdomain 1" evidence="5">
    <location>
        <begin position="8"/>
        <end position="114"/>
    </location>
</feature>
<gene>
    <name evidence="6" type="ORF">BN587_00654</name>
</gene>
<dbReference type="InterPro" id="IPR012893">
    <property type="entry name" value="HipA-like_C"/>
</dbReference>
<feature type="domain" description="HipA-like C-terminal" evidence="4">
    <location>
        <begin position="157"/>
        <end position="368"/>
    </location>
</feature>
<dbReference type="PANTHER" id="PTHR37419">
    <property type="entry name" value="SERINE/THREONINE-PROTEIN KINASE TOXIN HIPA"/>
    <property type="match status" value="1"/>
</dbReference>
<dbReference type="EMBL" id="CBGL010000098">
    <property type="protein sequence ID" value="CDD11706.1"/>
    <property type="molecule type" value="Genomic_DNA"/>
</dbReference>
<name>R6X612_9FIRM</name>
<evidence type="ECO:0000259" key="4">
    <source>
        <dbReference type="Pfam" id="PF07804"/>
    </source>
</evidence>
<keyword evidence="2" id="KW-0808">Transferase</keyword>
<dbReference type="Pfam" id="PF07804">
    <property type="entry name" value="HipA_C"/>
    <property type="match status" value="1"/>
</dbReference>